<name>A0A2V5HEC8_ASPV1</name>
<organism evidence="2 3">
    <name type="scientific">Aspergillus violaceofuscus (strain CBS 115571)</name>
    <dbReference type="NCBI Taxonomy" id="1450538"/>
    <lineage>
        <taxon>Eukaryota</taxon>
        <taxon>Fungi</taxon>
        <taxon>Dikarya</taxon>
        <taxon>Ascomycota</taxon>
        <taxon>Pezizomycotina</taxon>
        <taxon>Eurotiomycetes</taxon>
        <taxon>Eurotiomycetidae</taxon>
        <taxon>Eurotiales</taxon>
        <taxon>Aspergillaceae</taxon>
        <taxon>Aspergillus</taxon>
    </lineage>
</organism>
<evidence type="ECO:0008006" key="4">
    <source>
        <dbReference type="Google" id="ProtNLM"/>
    </source>
</evidence>
<dbReference type="Gene3D" id="3.10.450.50">
    <property type="match status" value="1"/>
</dbReference>
<evidence type="ECO:0000256" key="1">
    <source>
        <dbReference type="SAM" id="MobiDB-lite"/>
    </source>
</evidence>
<dbReference type="Proteomes" id="UP000249829">
    <property type="component" value="Unassembled WGS sequence"/>
</dbReference>
<dbReference type="AlphaFoldDB" id="A0A2V5HEC8"/>
<protein>
    <recommendedName>
        <fullName evidence="4">Dienelactone hydrolase</fullName>
    </recommendedName>
</protein>
<dbReference type="InterPro" id="IPR032710">
    <property type="entry name" value="NTF2-like_dom_sf"/>
</dbReference>
<sequence>MAQPSPTSTQPAQLCITAEDELFDEEFLQTWRREGFQVTYIPFQSDRKSYIAALDAVKHGLRVSEVYAIISFGDAASFCLTHYLKLPNTNKLCALIAYYPTAIPGPASQYPASMQVLVHLANQTVNVHYPPSKTGHKATVVRKQVGPGVGIGDRLALGYAAFSYVGALPGFAEHDLEEYSRIPAQVAWSRTLGALQRGFRRVAAVDLERVWDEMQEDSEASTTTASPPPSALYTPTLQGATGHHPLQDFYATNFHAHRPASMRLQLLSRTVGADRVVDEVLITFRHSQPMNWILPGVPPTHREVKIVVVSIARLCSGDGRLYSEHVYWDQASVLVQVGLLDPGVVPAGWPRVQRVPAVGGEAAAAVLAGGVEGETKIKPHLQYA</sequence>
<dbReference type="SUPFAM" id="SSF54427">
    <property type="entry name" value="NTF2-like"/>
    <property type="match status" value="1"/>
</dbReference>
<gene>
    <name evidence="2" type="ORF">BO99DRAFT_479566</name>
</gene>
<evidence type="ECO:0000313" key="3">
    <source>
        <dbReference type="Proteomes" id="UP000249829"/>
    </source>
</evidence>
<dbReference type="InterPro" id="IPR009959">
    <property type="entry name" value="Cyclase_SnoaL-like"/>
</dbReference>
<keyword evidence="3" id="KW-1185">Reference proteome</keyword>
<dbReference type="PANTHER" id="PTHR38436:SF3">
    <property type="entry name" value="CARBOXYMETHYLENEBUTENOLIDASE-RELATED"/>
    <property type="match status" value="1"/>
</dbReference>
<proteinExistence type="predicted"/>
<dbReference type="OMA" id="GTDHKRH"/>
<dbReference type="STRING" id="1450538.A0A2V5HEC8"/>
<dbReference type="EMBL" id="KZ825109">
    <property type="protein sequence ID" value="PYI22698.1"/>
    <property type="molecule type" value="Genomic_DNA"/>
</dbReference>
<dbReference type="PANTHER" id="PTHR38436">
    <property type="entry name" value="POLYKETIDE CYCLASE SNOAL-LIKE DOMAIN"/>
    <property type="match status" value="1"/>
</dbReference>
<feature type="region of interest" description="Disordered" evidence="1">
    <location>
        <begin position="214"/>
        <end position="237"/>
    </location>
</feature>
<evidence type="ECO:0000313" key="2">
    <source>
        <dbReference type="EMBL" id="PYI22698.1"/>
    </source>
</evidence>
<accession>A0A2V5HEC8</accession>
<reference evidence="2 3" key="1">
    <citation type="submission" date="2018-02" db="EMBL/GenBank/DDBJ databases">
        <title>The genomes of Aspergillus section Nigri reveals drivers in fungal speciation.</title>
        <authorList>
            <consortium name="DOE Joint Genome Institute"/>
            <person name="Vesth T.C."/>
            <person name="Nybo J."/>
            <person name="Theobald S."/>
            <person name="Brandl J."/>
            <person name="Frisvad J.C."/>
            <person name="Nielsen K.F."/>
            <person name="Lyhne E.K."/>
            <person name="Kogle M.E."/>
            <person name="Kuo A."/>
            <person name="Riley R."/>
            <person name="Clum A."/>
            <person name="Nolan M."/>
            <person name="Lipzen A."/>
            <person name="Salamov A."/>
            <person name="Henrissat B."/>
            <person name="Wiebenga A."/>
            <person name="De vries R.P."/>
            <person name="Grigoriev I.V."/>
            <person name="Mortensen U.H."/>
            <person name="Andersen M.R."/>
            <person name="Baker S.E."/>
        </authorList>
    </citation>
    <scope>NUCLEOTIDE SEQUENCE [LARGE SCALE GENOMIC DNA]</scope>
    <source>
        <strain evidence="2 3">CBS 115571</strain>
    </source>
</reference>
<dbReference type="GO" id="GO:0030638">
    <property type="term" value="P:polyketide metabolic process"/>
    <property type="evidence" value="ECO:0007669"/>
    <property type="project" value="InterPro"/>
</dbReference>